<dbReference type="Proteomes" id="UP000248924">
    <property type="component" value="Unassembled WGS sequence"/>
</dbReference>
<reference evidence="2 3" key="1">
    <citation type="submission" date="2018-01" db="EMBL/GenBank/DDBJ databases">
        <title>Draft genome sequence of Jishengella sp. NA12.</title>
        <authorList>
            <person name="Sahin N."/>
            <person name="Ay H."/>
            <person name="Saygin H."/>
        </authorList>
    </citation>
    <scope>NUCLEOTIDE SEQUENCE [LARGE SCALE GENOMIC DNA]</scope>
    <source>
        <strain evidence="2 3">NA12</strain>
    </source>
</reference>
<dbReference type="AlphaFoldDB" id="A0A2W2EED0"/>
<comment type="caution">
    <text evidence="2">The sequence shown here is derived from an EMBL/GenBank/DDBJ whole genome shotgun (WGS) entry which is preliminary data.</text>
</comment>
<keyword evidence="3" id="KW-1185">Reference proteome</keyword>
<organism evidence="2 3">
    <name type="scientific">Micromonospora craterilacus</name>
    <dbReference type="NCBI Taxonomy" id="1655439"/>
    <lineage>
        <taxon>Bacteria</taxon>
        <taxon>Bacillati</taxon>
        <taxon>Actinomycetota</taxon>
        <taxon>Actinomycetes</taxon>
        <taxon>Micromonosporales</taxon>
        <taxon>Micromonosporaceae</taxon>
        <taxon>Micromonospora</taxon>
    </lineage>
</organism>
<evidence type="ECO:0000313" key="2">
    <source>
        <dbReference type="EMBL" id="PZG22572.1"/>
    </source>
</evidence>
<sequence>MSIQEPTDTPPPSRWSPPAGLGGEGLATVAVGDVIRVPEEAYLPGTGELLLYVAEVIGRAVQPDGHVWAEVNGHAVKGDGTLQIRSRYARVRVDRAEIVPSRAG</sequence>
<gene>
    <name evidence="2" type="ORF">C1I95_05230</name>
</gene>
<evidence type="ECO:0000313" key="3">
    <source>
        <dbReference type="Proteomes" id="UP000248924"/>
    </source>
</evidence>
<dbReference type="EMBL" id="POTY01000018">
    <property type="protein sequence ID" value="PZG22572.1"/>
    <property type="molecule type" value="Genomic_DNA"/>
</dbReference>
<dbReference type="OrthoDB" id="3389869at2"/>
<name>A0A2W2EED0_9ACTN</name>
<evidence type="ECO:0000256" key="1">
    <source>
        <dbReference type="SAM" id="MobiDB-lite"/>
    </source>
</evidence>
<dbReference type="RefSeq" id="WP_111212620.1">
    <property type="nucleotide sequence ID" value="NZ_POTY01000018.1"/>
</dbReference>
<protein>
    <submittedName>
        <fullName evidence="2">Uncharacterized protein</fullName>
    </submittedName>
</protein>
<feature type="region of interest" description="Disordered" evidence="1">
    <location>
        <begin position="1"/>
        <end position="22"/>
    </location>
</feature>
<proteinExistence type="predicted"/>
<accession>A0A2W2EED0</accession>